<dbReference type="GO" id="GO:0016020">
    <property type="term" value="C:membrane"/>
    <property type="evidence" value="ECO:0007669"/>
    <property type="project" value="InterPro"/>
</dbReference>
<organism evidence="1 2">
    <name type="scientific">Zizania palustris</name>
    <name type="common">Northern wild rice</name>
    <dbReference type="NCBI Taxonomy" id="103762"/>
    <lineage>
        <taxon>Eukaryota</taxon>
        <taxon>Viridiplantae</taxon>
        <taxon>Streptophyta</taxon>
        <taxon>Embryophyta</taxon>
        <taxon>Tracheophyta</taxon>
        <taxon>Spermatophyta</taxon>
        <taxon>Magnoliopsida</taxon>
        <taxon>Liliopsida</taxon>
        <taxon>Poales</taxon>
        <taxon>Poaceae</taxon>
        <taxon>BOP clade</taxon>
        <taxon>Oryzoideae</taxon>
        <taxon>Oryzeae</taxon>
        <taxon>Zizaniinae</taxon>
        <taxon>Zizania</taxon>
    </lineage>
</organism>
<comment type="caution">
    <text evidence="1">The sequence shown here is derived from an EMBL/GenBank/DDBJ whole genome shotgun (WGS) entry which is preliminary data.</text>
</comment>
<name>A0A8J5SC21_ZIZPA</name>
<evidence type="ECO:0000313" key="1">
    <source>
        <dbReference type="EMBL" id="KAG8068893.1"/>
    </source>
</evidence>
<reference evidence="1" key="2">
    <citation type="submission" date="2021-02" db="EMBL/GenBank/DDBJ databases">
        <authorList>
            <person name="Kimball J.A."/>
            <person name="Haas M.W."/>
            <person name="Macchietto M."/>
            <person name="Kono T."/>
            <person name="Duquette J."/>
            <person name="Shao M."/>
        </authorList>
    </citation>
    <scope>NUCLEOTIDE SEQUENCE</scope>
    <source>
        <tissue evidence="1">Fresh leaf tissue</tissue>
    </source>
</reference>
<dbReference type="Proteomes" id="UP000729402">
    <property type="component" value="Unassembled WGS sequence"/>
</dbReference>
<dbReference type="GO" id="GO:0016798">
    <property type="term" value="F:hydrolase activity, acting on glycosyl bonds"/>
    <property type="evidence" value="ECO:0007669"/>
    <property type="project" value="InterPro"/>
</dbReference>
<proteinExistence type="predicted"/>
<dbReference type="EMBL" id="JAAALK010000284">
    <property type="protein sequence ID" value="KAG8068893.1"/>
    <property type="molecule type" value="Genomic_DNA"/>
</dbReference>
<gene>
    <name evidence="1" type="ORF">GUJ93_ZPchr0005g15310</name>
</gene>
<evidence type="ECO:0000313" key="2">
    <source>
        <dbReference type="Proteomes" id="UP000729402"/>
    </source>
</evidence>
<keyword evidence="2" id="KW-1185">Reference proteome</keyword>
<dbReference type="InterPro" id="IPR005199">
    <property type="entry name" value="Glyco_hydro_79"/>
</dbReference>
<accession>A0A8J5SC21</accession>
<sequence length="129" mass="14191">MHDGLLEGHGITPMQLLSIHYTVSKDYDIQDGSLVGEAGGAYNSGHHLVTDAFNVVRVVVCGLLSWYREVLFDLCKLGEGFTHEIHMGGDVILGEVVVDAPRKKQEGFPKLVVMVSLRLLVAAELRMMK</sequence>
<reference evidence="1" key="1">
    <citation type="journal article" date="2021" name="bioRxiv">
        <title>Whole Genome Assembly and Annotation of Northern Wild Rice, Zizania palustris L., Supports a Whole Genome Duplication in the Zizania Genus.</title>
        <authorList>
            <person name="Haas M."/>
            <person name="Kono T."/>
            <person name="Macchietto M."/>
            <person name="Millas R."/>
            <person name="McGilp L."/>
            <person name="Shao M."/>
            <person name="Duquette J."/>
            <person name="Hirsch C.N."/>
            <person name="Kimball J."/>
        </authorList>
    </citation>
    <scope>NUCLEOTIDE SEQUENCE</scope>
    <source>
        <tissue evidence="1">Fresh leaf tissue</tissue>
    </source>
</reference>
<dbReference type="AlphaFoldDB" id="A0A8J5SC21"/>
<dbReference type="Pfam" id="PF03662">
    <property type="entry name" value="Glyco_hydro_79n"/>
    <property type="match status" value="1"/>
</dbReference>
<protein>
    <submittedName>
        <fullName evidence="1">Uncharacterized protein</fullName>
    </submittedName>
</protein>